<evidence type="ECO:0000259" key="4">
    <source>
        <dbReference type="PROSITE" id="PS50003"/>
    </source>
</evidence>
<evidence type="ECO:0000256" key="3">
    <source>
        <dbReference type="SAM" id="MobiDB-lite"/>
    </source>
</evidence>
<dbReference type="InterPro" id="IPR011993">
    <property type="entry name" value="PH-like_dom_sf"/>
</dbReference>
<dbReference type="InterPro" id="IPR001849">
    <property type="entry name" value="PH_domain"/>
</dbReference>
<organism evidence="5 6">
    <name type="scientific">Reticulomyxa filosa</name>
    <dbReference type="NCBI Taxonomy" id="46433"/>
    <lineage>
        <taxon>Eukaryota</taxon>
        <taxon>Sar</taxon>
        <taxon>Rhizaria</taxon>
        <taxon>Retaria</taxon>
        <taxon>Foraminifera</taxon>
        <taxon>Monothalamids</taxon>
        <taxon>Reticulomyxidae</taxon>
        <taxon>Reticulomyxa</taxon>
    </lineage>
</organism>
<accession>X6NNG6</accession>
<evidence type="ECO:0000256" key="1">
    <source>
        <dbReference type="ARBA" id="ARBA00022741"/>
    </source>
</evidence>
<feature type="region of interest" description="Disordered" evidence="3">
    <location>
        <begin position="706"/>
        <end position="735"/>
    </location>
</feature>
<dbReference type="SMART" id="SM00233">
    <property type="entry name" value="PH"/>
    <property type="match status" value="1"/>
</dbReference>
<reference evidence="5 6" key="1">
    <citation type="journal article" date="2013" name="Curr. Biol.">
        <title>The Genome of the Foraminiferan Reticulomyxa filosa.</title>
        <authorList>
            <person name="Glockner G."/>
            <person name="Hulsmann N."/>
            <person name="Schleicher M."/>
            <person name="Noegel A.A."/>
            <person name="Eichinger L."/>
            <person name="Gallinger C."/>
            <person name="Pawlowski J."/>
            <person name="Sierra R."/>
            <person name="Euteneuer U."/>
            <person name="Pillet L."/>
            <person name="Moustafa A."/>
            <person name="Platzer M."/>
            <person name="Groth M."/>
            <person name="Szafranski K."/>
            <person name="Schliwa M."/>
        </authorList>
    </citation>
    <scope>NUCLEOTIDE SEQUENCE [LARGE SCALE GENOMIC DNA]</scope>
</reference>
<comment type="caution">
    <text evidence="5">The sequence shown here is derived from an EMBL/GenBank/DDBJ whole genome shotgun (WGS) entry which is preliminary data.</text>
</comment>
<feature type="compositionally biased region" description="Polar residues" evidence="3">
    <location>
        <begin position="725"/>
        <end position="735"/>
    </location>
</feature>
<feature type="compositionally biased region" description="Basic residues" evidence="3">
    <location>
        <begin position="459"/>
        <end position="469"/>
    </location>
</feature>
<dbReference type="OrthoDB" id="2146844at2759"/>
<feature type="compositionally biased region" description="Basic residues" evidence="3">
    <location>
        <begin position="706"/>
        <end position="715"/>
    </location>
</feature>
<evidence type="ECO:0000256" key="2">
    <source>
        <dbReference type="ARBA" id="ARBA00022840"/>
    </source>
</evidence>
<name>X6NNG6_RETFI</name>
<keyword evidence="1" id="KW-0547">Nucleotide-binding</keyword>
<dbReference type="EMBL" id="ASPP01007367">
    <property type="protein sequence ID" value="ETO27259.1"/>
    <property type="molecule type" value="Genomic_DNA"/>
</dbReference>
<sequence length="735" mass="84612">MGLELEIPFKKDVASVDSTLSRETLTQYRHDLLICLLEWVARKKTLAIVIDEIQFLDTRDWQMTRRLALVIQKKMIKNVILLLGGMPMDNRRYVPHFTPPKRILEYIDVRNSAHIHISPHLWTWHQTKEWIITELEVRDCSKFLVDTIHFECGGRPGFCAEFLSTLTDTKEPWIQILVNKNDKSDRIATFNEVIEEKLKVGIDVRFPIPSYIQSMTAAQLDCVSTELLMCMKTAAVICKAKGNRSRQFEEEMLRGTHPVEKMAEKRQLRKTLVELKNMGFIVFVDSTDLGLAHATTIRAPDSTAHEEELVDKLLDSENETEIEKESGSANASININININIITNGSGNGNESEKLPITKSLPNLSIKENHNPHDTSLSWSLSSSSFALTKMSHPDATDSGTNSPVHKNSAADELNVKDESAILTPASTLSKRPTSRHNSNTLANAASTSATDVDDSKNNKKTFKSHHRRDSSTEVDDYNNDPMPSIISLLQDPSADIPYKKGRMYKRGVTAFNFTEKERFFVFKHHTLYWFKETDKEQYPVNRIKFVPGIDIQLKREDEFHLKIQTSRKFYVLRTEKKKDMNEWHDLFKKALKEDKDGHESANGGSPTKNKMQNSCLKPDENIDPAEEYYSKCHIYEFSYGFLRDVIYEQTLHAQRQQLHTQANKYIEQLLSKSYDHNLALLQERHQELGSDKDIRKKDELSSYTKLRRRRHSKHVANMYVQDTAPKQTKNSLRE</sequence>
<protein>
    <recommendedName>
        <fullName evidence="4">PH domain-containing protein</fullName>
    </recommendedName>
</protein>
<dbReference type="GO" id="GO:0005524">
    <property type="term" value="F:ATP binding"/>
    <property type="evidence" value="ECO:0007669"/>
    <property type="project" value="UniProtKB-KW"/>
</dbReference>
<dbReference type="AlphaFoldDB" id="X6NNG6"/>
<dbReference type="PANTHER" id="PTHR16305">
    <property type="entry name" value="TESTICULAR SOLUBLE ADENYLYL CYCLASE"/>
    <property type="match status" value="1"/>
</dbReference>
<evidence type="ECO:0000313" key="6">
    <source>
        <dbReference type="Proteomes" id="UP000023152"/>
    </source>
</evidence>
<feature type="compositionally biased region" description="Polar residues" evidence="3">
    <location>
        <begin position="603"/>
        <end position="616"/>
    </location>
</feature>
<feature type="region of interest" description="Disordered" evidence="3">
    <location>
        <begin position="595"/>
        <end position="618"/>
    </location>
</feature>
<dbReference type="Gene3D" id="2.30.29.30">
    <property type="entry name" value="Pleckstrin-homology domain (PH domain)/Phosphotyrosine-binding domain (PTB)"/>
    <property type="match status" value="1"/>
</dbReference>
<gene>
    <name evidence="5" type="ORF">RFI_09874</name>
</gene>
<keyword evidence="6" id="KW-1185">Reference proteome</keyword>
<dbReference type="GO" id="GO:0005737">
    <property type="term" value="C:cytoplasm"/>
    <property type="evidence" value="ECO:0007669"/>
    <property type="project" value="TreeGrafter"/>
</dbReference>
<feature type="region of interest" description="Disordered" evidence="3">
    <location>
        <begin position="391"/>
        <end position="480"/>
    </location>
</feature>
<proteinExistence type="predicted"/>
<keyword evidence="2" id="KW-0067">ATP-binding</keyword>
<dbReference type="GO" id="GO:0004016">
    <property type="term" value="F:adenylate cyclase activity"/>
    <property type="evidence" value="ECO:0007669"/>
    <property type="project" value="TreeGrafter"/>
</dbReference>
<dbReference type="Proteomes" id="UP000023152">
    <property type="component" value="Unassembled WGS sequence"/>
</dbReference>
<dbReference type="PANTHER" id="PTHR16305:SF28">
    <property type="entry name" value="GUANYLATE CYCLASE DOMAIN-CONTAINING PROTEIN"/>
    <property type="match status" value="1"/>
</dbReference>
<dbReference type="SUPFAM" id="SSF50729">
    <property type="entry name" value="PH domain-like"/>
    <property type="match status" value="1"/>
</dbReference>
<evidence type="ECO:0000313" key="5">
    <source>
        <dbReference type="EMBL" id="ETO27259.1"/>
    </source>
</evidence>
<dbReference type="PROSITE" id="PS50003">
    <property type="entry name" value="PH_DOMAIN"/>
    <property type="match status" value="1"/>
</dbReference>
<feature type="domain" description="PH" evidence="4">
    <location>
        <begin position="497"/>
        <end position="593"/>
    </location>
</feature>
<feature type="compositionally biased region" description="Low complexity" evidence="3">
    <location>
        <begin position="438"/>
        <end position="451"/>
    </location>
</feature>